<evidence type="ECO:0000256" key="2">
    <source>
        <dbReference type="ARBA" id="ARBA00023125"/>
    </source>
</evidence>
<dbReference type="SUPFAM" id="SSF46785">
    <property type="entry name" value="Winged helix' DNA-binding domain"/>
    <property type="match status" value="1"/>
</dbReference>
<dbReference type="AlphaFoldDB" id="A0A6C2C3S4"/>
<dbReference type="RefSeq" id="WP_148623224.1">
    <property type="nucleotide sequence ID" value="NZ_SDGZ01000020.1"/>
</dbReference>
<dbReference type="CDD" id="cd07377">
    <property type="entry name" value="WHTH_GntR"/>
    <property type="match status" value="1"/>
</dbReference>
<evidence type="ECO:0000259" key="4">
    <source>
        <dbReference type="PROSITE" id="PS50949"/>
    </source>
</evidence>
<name>A0A6C2C3S4_9LACO</name>
<dbReference type="InterPro" id="IPR000524">
    <property type="entry name" value="Tscrpt_reg_HTH_GntR"/>
</dbReference>
<dbReference type="PROSITE" id="PS50949">
    <property type="entry name" value="HTH_GNTR"/>
    <property type="match status" value="1"/>
</dbReference>
<evidence type="ECO:0000313" key="6">
    <source>
        <dbReference type="Proteomes" id="UP000371977"/>
    </source>
</evidence>
<dbReference type="Gene3D" id="1.10.10.10">
    <property type="entry name" value="Winged helix-like DNA-binding domain superfamily/Winged helix DNA-binding domain"/>
    <property type="match status" value="1"/>
</dbReference>
<keyword evidence="6" id="KW-1185">Reference proteome</keyword>
<gene>
    <name evidence="5" type="ORF">ESZ50_08955</name>
</gene>
<keyword evidence="1" id="KW-0805">Transcription regulation</keyword>
<dbReference type="PANTHER" id="PTHR30146:SF150">
    <property type="entry name" value="ARABINOSE METABOLISM TRANSCRIPTIONAL REPRESSOR"/>
    <property type="match status" value="1"/>
</dbReference>
<proteinExistence type="predicted"/>
<evidence type="ECO:0000313" key="5">
    <source>
        <dbReference type="EMBL" id="TYC48477.1"/>
    </source>
</evidence>
<dbReference type="GO" id="GO:0003700">
    <property type="term" value="F:DNA-binding transcription factor activity"/>
    <property type="evidence" value="ECO:0007669"/>
    <property type="project" value="InterPro"/>
</dbReference>
<dbReference type="InterPro" id="IPR046335">
    <property type="entry name" value="LacI/GalR-like_sensor"/>
</dbReference>
<feature type="domain" description="HTH gntR-type" evidence="4">
    <location>
        <begin position="2"/>
        <end position="70"/>
    </location>
</feature>
<comment type="caution">
    <text evidence="5">The sequence shown here is derived from an EMBL/GenBank/DDBJ whole genome shotgun (WGS) entry which is preliminary data.</text>
</comment>
<dbReference type="PANTHER" id="PTHR30146">
    <property type="entry name" value="LACI-RELATED TRANSCRIPTIONAL REPRESSOR"/>
    <property type="match status" value="1"/>
</dbReference>
<dbReference type="InterPro" id="IPR036390">
    <property type="entry name" value="WH_DNA-bd_sf"/>
</dbReference>
<dbReference type="Gene3D" id="3.40.50.2300">
    <property type="match status" value="2"/>
</dbReference>
<evidence type="ECO:0000256" key="3">
    <source>
        <dbReference type="ARBA" id="ARBA00023163"/>
    </source>
</evidence>
<keyword evidence="2" id="KW-0238">DNA-binding</keyword>
<dbReference type="SMART" id="SM00345">
    <property type="entry name" value="HTH_GNTR"/>
    <property type="match status" value="1"/>
</dbReference>
<reference evidence="5 6" key="1">
    <citation type="submission" date="2019-01" db="EMBL/GenBank/DDBJ databases">
        <title>Weissella sp. nov., a novel lactic acid bacterium isolated from animal feces.</title>
        <authorList>
            <person name="Wang L.-T."/>
        </authorList>
    </citation>
    <scope>NUCLEOTIDE SEQUENCE [LARGE SCALE GENOMIC DNA]</scope>
    <source>
        <strain evidence="5 6">8H-2</strain>
    </source>
</reference>
<evidence type="ECO:0000256" key="1">
    <source>
        <dbReference type="ARBA" id="ARBA00023015"/>
    </source>
</evidence>
<dbReference type="PRINTS" id="PR00035">
    <property type="entry name" value="HTHGNTR"/>
</dbReference>
<sequence length="360" mass="40628">MDTKYEIVKNGLLADIKAGKYGIGDKLPTESELMEQYSVSRYTVRRAATELENDHYAYRIQGGGMYVDNWTKKQAEHLADKRIGVITTHLADYIFPSIISGIDRVVSTEGYSLMVANTHNDHQVERDSLLNMLSTGIQGLIIEPTLSAITNPNADIYQQIKDAGIPVVVINAAMDEKNFPIVTMDDRKAEFELTDYLLNQGHTHILGIFKVDDIQGVHRMRGFTEAYQQRPNLALDSDIIMYQSGEGQIAKTIHKIEAYLKSPDRPTAMAFYNDELAIQVMELVRSLGLRVPEDISIVGFDDFQLSQYVNPSLTTTVHPKNKMGFDAAKMLFKMIEGQPVESIIYEPQMIIRNSVQQHHN</sequence>
<dbReference type="Proteomes" id="UP000371977">
    <property type="component" value="Unassembled WGS sequence"/>
</dbReference>
<dbReference type="Pfam" id="PF13377">
    <property type="entry name" value="Peripla_BP_3"/>
    <property type="match status" value="1"/>
</dbReference>
<dbReference type="InterPro" id="IPR033532">
    <property type="entry name" value="AraR_ligand_bind_dom"/>
</dbReference>
<organism evidence="5 6">
    <name type="scientific">Weissella muntiaci</name>
    <dbReference type="NCBI Taxonomy" id="2508881"/>
    <lineage>
        <taxon>Bacteria</taxon>
        <taxon>Bacillati</taxon>
        <taxon>Bacillota</taxon>
        <taxon>Bacilli</taxon>
        <taxon>Lactobacillales</taxon>
        <taxon>Lactobacillaceae</taxon>
        <taxon>Weissella</taxon>
    </lineage>
</organism>
<dbReference type="Pfam" id="PF00392">
    <property type="entry name" value="GntR"/>
    <property type="match status" value="1"/>
</dbReference>
<dbReference type="OrthoDB" id="9813468at2"/>
<accession>A0A6C2C3S4</accession>
<dbReference type="SUPFAM" id="SSF53822">
    <property type="entry name" value="Periplasmic binding protein-like I"/>
    <property type="match status" value="1"/>
</dbReference>
<dbReference type="GO" id="GO:0000976">
    <property type="term" value="F:transcription cis-regulatory region binding"/>
    <property type="evidence" value="ECO:0007669"/>
    <property type="project" value="TreeGrafter"/>
</dbReference>
<protein>
    <submittedName>
        <fullName evidence="5">GntR family transcriptional regulator</fullName>
    </submittedName>
</protein>
<dbReference type="CDD" id="cd01541">
    <property type="entry name" value="PBP1_AraR"/>
    <property type="match status" value="1"/>
</dbReference>
<keyword evidence="3" id="KW-0804">Transcription</keyword>
<dbReference type="InterPro" id="IPR036388">
    <property type="entry name" value="WH-like_DNA-bd_sf"/>
</dbReference>
<dbReference type="EMBL" id="SDGZ01000020">
    <property type="protein sequence ID" value="TYC48477.1"/>
    <property type="molecule type" value="Genomic_DNA"/>
</dbReference>
<dbReference type="InterPro" id="IPR028082">
    <property type="entry name" value="Peripla_BP_I"/>
</dbReference>